<dbReference type="InterPro" id="IPR029055">
    <property type="entry name" value="Ntn_hydrolases_N"/>
</dbReference>
<evidence type="ECO:0000256" key="1">
    <source>
        <dbReference type="ARBA" id="ARBA00002000"/>
    </source>
</evidence>
<keyword evidence="6 11" id="KW-0647">Proteasome</keyword>
<evidence type="ECO:0000256" key="9">
    <source>
        <dbReference type="ARBA" id="ARBA00075304"/>
    </source>
</evidence>
<dbReference type="InterPro" id="IPR023332">
    <property type="entry name" value="Proteasome_alpha-type"/>
</dbReference>
<evidence type="ECO:0000256" key="10">
    <source>
        <dbReference type="ARBA" id="ARBA00078359"/>
    </source>
</evidence>
<name>M7YVT8_TRIUA</name>
<dbReference type="InterPro" id="IPR001353">
    <property type="entry name" value="Proteasome_sua/b"/>
</dbReference>
<keyword evidence="7" id="KW-0539">Nucleus</keyword>
<accession>M7YVT8</accession>
<comment type="subcellular location">
    <subcellularLocation>
        <location evidence="3">Cytoplasm</location>
    </subcellularLocation>
    <subcellularLocation>
        <location evidence="2">Nucleus</location>
    </subcellularLocation>
</comment>
<organism evidence="12">
    <name type="scientific">Triticum urartu</name>
    <name type="common">Red wild einkorn</name>
    <name type="synonym">Crithodium urartu</name>
    <dbReference type="NCBI Taxonomy" id="4572"/>
    <lineage>
        <taxon>Eukaryota</taxon>
        <taxon>Viridiplantae</taxon>
        <taxon>Streptophyta</taxon>
        <taxon>Embryophyta</taxon>
        <taxon>Tracheophyta</taxon>
        <taxon>Spermatophyta</taxon>
        <taxon>Magnoliopsida</taxon>
        <taxon>Liliopsida</taxon>
        <taxon>Poales</taxon>
        <taxon>Poaceae</taxon>
        <taxon>BOP clade</taxon>
        <taxon>Pooideae</taxon>
        <taxon>Triticodae</taxon>
        <taxon>Triticeae</taxon>
        <taxon>Triticinae</taxon>
        <taxon>Triticum</taxon>
    </lineage>
</organism>
<dbReference type="GO" id="GO:0051603">
    <property type="term" value="P:proteolysis involved in protein catabolic process"/>
    <property type="evidence" value="ECO:0007669"/>
    <property type="project" value="InterPro"/>
</dbReference>
<comment type="subunit">
    <text evidence="8">The 26S proteasome consists of a 20S proteasome core and two 19S regulatory subunits. The 20S proteasome core is composed of 28 subunits that are arranged in four stacked rings, resulting in a barrel-shaped structure. The two end rings are each formed by seven alpha subunits, and the two central rings are each formed by seven beta subunits. The catalytic chamber with the active sites is on the inside of the barrel.</text>
</comment>
<protein>
    <recommendedName>
        <fullName evidence="4">Proteasome subunit alpha type-2</fullName>
    </recommendedName>
    <alternativeName>
        <fullName evidence="10">20S proteasome alpha subunit B</fullName>
    </alternativeName>
    <alternativeName>
        <fullName evidence="9">20S proteasome subunit alpha-2</fullName>
    </alternativeName>
</protein>
<dbReference type="OMA" id="HITRHIG"/>
<dbReference type="eggNOG" id="KOG0181">
    <property type="taxonomic scope" value="Eukaryota"/>
</dbReference>
<dbReference type="Gene3D" id="3.60.20.10">
    <property type="entry name" value="Glutamine Phosphoribosylpyrophosphate, subunit 1, domain 1"/>
    <property type="match status" value="1"/>
</dbReference>
<comment type="function">
    <text evidence="1">The proteasome is a multicatalytic proteinase complex which is characterized by its ability to cleave peptides with Arg, Phe, Tyr, Leu, and Glu adjacent to the leaving group at neutral or slightly basic pH. The proteasome has an ATP-dependent proteolytic activity.</text>
</comment>
<dbReference type="EMBL" id="KD222692">
    <property type="protein sequence ID" value="EMS51246.1"/>
    <property type="molecule type" value="Genomic_DNA"/>
</dbReference>
<proteinExistence type="inferred from homology"/>
<evidence type="ECO:0000256" key="2">
    <source>
        <dbReference type="ARBA" id="ARBA00004123"/>
    </source>
</evidence>
<evidence type="ECO:0000256" key="3">
    <source>
        <dbReference type="ARBA" id="ARBA00004496"/>
    </source>
</evidence>
<dbReference type="PANTHER" id="PTHR11599">
    <property type="entry name" value="PROTEASOME SUBUNIT ALPHA/BETA"/>
    <property type="match status" value="1"/>
</dbReference>
<evidence type="ECO:0000256" key="4">
    <source>
        <dbReference type="ARBA" id="ARBA00021337"/>
    </source>
</evidence>
<dbReference type="AlphaFoldDB" id="M7YVT8"/>
<dbReference type="GO" id="GO:0005737">
    <property type="term" value="C:cytoplasm"/>
    <property type="evidence" value="ECO:0007669"/>
    <property type="project" value="UniProtKB-SubCell"/>
</dbReference>
<comment type="similarity">
    <text evidence="11">Belongs to the peptidase T1A family.</text>
</comment>
<dbReference type="GO" id="GO:0005634">
    <property type="term" value="C:nucleus"/>
    <property type="evidence" value="ECO:0007669"/>
    <property type="project" value="UniProtKB-SubCell"/>
</dbReference>
<reference evidence="12" key="1">
    <citation type="journal article" date="2013" name="Nature">
        <title>Draft genome of the wheat A-genome progenitor Triticum urartu.</title>
        <authorList>
            <person name="Ling H.Q."/>
            <person name="Zhao S."/>
            <person name="Liu D."/>
            <person name="Wang J."/>
            <person name="Sun H."/>
            <person name="Zhang C."/>
            <person name="Fan H."/>
            <person name="Li D."/>
            <person name="Dong L."/>
            <person name="Tao Y."/>
            <person name="Gao C."/>
            <person name="Wu H."/>
            <person name="Li Y."/>
            <person name="Cui Y."/>
            <person name="Guo X."/>
            <person name="Zheng S."/>
            <person name="Wang B."/>
            <person name="Yu K."/>
            <person name="Liang Q."/>
            <person name="Yang W."/>
            <person name="Lou X."/>
            <person name="Chen J."/>
            <person name="Feng M."/>
            <person name="Jian J."/>
            <person name="Zhang X."/>
            <person name="Luo G."/>
            <person name="Jiang Y."/>
            <person name="Liu J."/>
            <person name="Wang Z."/>
            <person name="Sha Y."/>
            <person name="Zhang B."/>
            <person name="Wu H."/>
            <person name="Tang D."/>
            <person name="Shen Q."/>
            <person name="Xue P."/>
            <person name="Zou S."/>
            <person name="Wang X."/>
            <person name="Liu X."/>
            <person name="Wang F."/>
            <person name="Yang Y."/>
            <person name="An X."/>
            <person name="Dong Z."/>
            <person name="Zhang K."/>
            <person name="Zhang X."/>
            <person name="Luo M.C."/>
            <person name="Dvorak J."/>
            <person name="Tong Y."/>
            <person name="Wang J."/>
            <person name="Yang H."/>
            <person name="Li Z."/>
            <person name="Wang D."/>
            <person name="Zhang A."/>
            <person name="Wang J."/>
        </authorList>
    </citation>
    <scope>NUCLEOTIDE SEQUENCE</scope>
</reference>
<dbReference type="GO" id="GO:0019773">
    <property type="term" value="C:proteasome core complex, alpha-subunit complex"/>
    <property type="evidence" value="ECO:0007669"/>
    <property type="project" value="UniProtKB-UniRule"/>
</dbReference>
<evidence type="ECO:0000256" key="11">
    <source>
        <dbReference type="PROSITE-ProRule" id="PRU00808"/>
    </source>
</evidence>
<evidence type="ECO:0000313" key="12">
    <source>
        <dbReference type="EMBL" id="EMS51246.1"/>
    </source>
</evidence>
<dbReference type="FunFam" id="3.60.20.10:FF:000028">
    <property type="entry name" value="Proteasome subunit alpha type"/>
    <property type="match status" value="1"/>
</dbReference>
<sequence>MPPEGLAVKAAEADSHAPGSVNPPPHLSSISRPPVTHRLQTSKGRVGHGTRRLLEFHEPLAGVRQGGWYLRTVPMIVLVVREWERWQFFSEKFRFSILFPSAAALFVPSDLLPQQPEDADEVAMGDSQYSFSLTTFRCNEYLTFPLISFSPSGKLVQIEHALTAVGSGQTSLGIKAANGVVIATEKKLPSILVDETSVQKIQSLTPNIGVVYSGMGPDFRVLVRKSRKQAQQYYRLYKETIPVTQLVRETAAVMQEFTQSGGVRPFGVSLLIAGYDDNGPQLYQVDPSGSYFSWKASAMGKNVSNAKTFLEKRYTEDMELDDAIHTAILTLKEGYEGQISANNIEIGVIRADREFKVLTPAEIKDFLEEVE</sequence>
<keyword evidence="5" id="KW-0963">Cytoplasm</keyword>
<dbReference type="CDD" id="cd03750">
    <property type="entry name" value="proteasome_alpha_type_2"/>
    <property type="match status" value="1"/>
</dbReference>
<gene>
    <name evidence="12" type="ORF">TRIUR3_08515</name>
</gene>
<evidence type="ECO:0000256" key="6">
    <source>
        <dbReference type="ARBA" id="ARBA00022942"/>
    </source>
</evidence>
<dbReference type="Pfam" id="PF00227">
    <property type="entry name" value="Proteasome"/>
    <property type="match status" value="1"/>
</dbReference>
<evidence type="ECO:0000256" key="7">
    <source>
        <dbReference type="ARBA" id="ARBA00023242"/>
    </source>
</evidence>
<dbReference type="SUPFAM" id="SSF56235">
    <property type="entry name" value="N-terminal nucleophile aminohydrolases (Ntn hydrolases)"/>
    <property type="match status" value="1"/>
</dbReference>
<dbReference type="InterPro" id="IPR050115">
    <property type="entry name" value="Proteasome_alpha"/>
</dbReference>
<evidence type="ECO:0000256" key="8">
    <source>
        <dbReference type="ARBA" id="ARBA00026071"/>
    </source>
</evidence>
<dbReference type="PROSITE" id="PS51475">
    <property type="entry name" value="PROTEASOME_ALPHA_2"/>
    <property type="match status" value="1"/>
</dbReference>
<evidence type="ECO:0000256" key="5">
    <source>
        <dbReference type="ARBA" id="ARBA00022490"/>
    </source>
</evidence>
<dbReference type="NCBIfam" id="NF003075">
    <property type="entry name" value="PRK03996.1"/>
    <property type="match status" value="1"/>
</dbReference>
<dbReference type="STRING" id="4572.M7YVT8"/>